<keyword evidence="2" id="KW-0472">Membrane</keyword>
<dbReference type="Proteomes" id="UP000653472">
    <property type="component" value="Unassembled WGS sequence"/>
</dbReference>
<accession>A0A970B3E7</accession>
<proteinExistence type="predicted"/>
<evidence type="ECO:0000313" key="3">
    <source>
        <dbReference type="EMBL" id="NKF21157.1"/>
    </source>
</evidence>
<name>A0A970B3E7_9GAMM</name>
<gene>
    <name evidence="3" type="ORF">G7Y82_02430</name>
</gene>
<dbReference type="EMBL" id="JAAVXB010000001">
    <property type="protein sequence ID" value="NKF21157.1"/>
    <property type="molecule type" value="Genomic_DNA"/>
</dbReference>
<evidence type="ECO:0000256" key="1">
    <source>
        <dbReference type="SAM" id="Coils"/>
    </source>
</evidence>
<evidence type="ECO:0000313" key="4">
    <source>
        <dbReference type="Proteomes" id="UP000653472"/>
    </source>
</evidence>
<sequence length="194" mass="21920">MTTRINLRDWRAERREQRKKKFAAMMGLAAFGAAAVVVVSMVVMNAAVDNQRTRNSRLQAEIREMDQKTKEIEDLQKVKDNLLARMKVIEDLQANRAATVHFFDEIVSTLPNGVNLTSLKEQGSSVTLDGIADSNGRISTYMKNLDASPWFADPRLVVIKSNDKDHQRKSSFTLTVKVLNRPDDKQSVEQEDSP</sequence>
<reference evidence="3" key="1">
    <citation type="submission" date="2020-03" db="EMBL/GenBank/DDBJ databases">
        <title>Solimonas marina sp. nov., isolated from deep seawater of the Pacific Ocean.</title>
        <authorList>
            <person name="Liu X."/>
            <person name="Lai Q."/>
            <person name="Sun F."/>
            <person name="Gai Y."/>
            <person name="Li G."/>
            <person name="Shao Z."/>
        </authorList>
    </citation>
    <scope>NUCLEOTIDE SEQUENCE</scope>
    <source>
        <strain evidence="3">C16B3</strain>
    </source>
</reference>
<dbReference type="RefSeq" id="WP_168146392.1">
    <property type="nucleotide sequence ID" value="NZ_JAAVXB010000001.1"/>
</dbReference>
<dbReference type="InterPro" id="IPR052534">
    <property type="entry name" value="Extracell_DNA_Util/SecSys_Comp"/>
</dbReference>
<comment type="caution">
    <text evidence="3">The sequence shown here is derived from an EMBL/GenBank/DDBJ whole genome shotgun (WGS) entry which is preliminary data.</text>
</comment>
<dbReference type="PANTHER" id="PTHR40278">
    <property type="entry name" value="DNA UTILIZATION PROTEIN HOFN"/>
    <property type="match status" value="1"/>
</dbReference>
<protein>
    <submittedName>
        <fullName evidence="3">PilN domain-containing protein</fullName>
    </submittedName>
</protein>
<feature type="transmembrane region" description="Helical" evidence="2">
    <location>
        <begin position="21"/>
        <end position="48"/>
    </location>
</feature>
<keyword evidence="2" id="KW-0812">Transmembrane</keyword>
<keyword evidence="1" id="KW-0175">Coiled coil</keyword>
<keyword evidence="4" id="KW-1185">Reference proteome</keyword>
<evidence type="ECO:0000256" key="2">
    <source>
        <dbReference type="SAM" id="Phobius"/>
    </source>
</evidence>
<dbReference type="Pfam" id="PF05137">
    <property type="entry name" value="PilN"/>
    <property type="match status" value="1"/>
</dbReference>
<dbReference type="AlphaFoldDB" id="A0A970B3E7"/>
<dbReference type="GO" id="GO:0043683">
    <property type="term" value="P:type IV pilus assembly"/>
    <property type="evidence" value="ECO:0007669"/>
    <property type="project" value="TreeGrafter"/>
</dbReference>
<feature type="coiled-coil region" evidence="1">
    <location>
        <begin position="48"/>
        <end position="92"/>
    </location>
</feature>
<dbReference type="InterPro" id="IPR007813">
    <property type="entry name" value="PilN"/>
</dbReference>
<keyword evidence="2" id="KW-1133">Transmembrane helix</keyword>
<dbReference type="GO" id="GO:0043107">
    <property type="term" value="P:type IV pilus-dependent motility"/>
    <property type="evidence" value="ECO:0007669"/>
    <property type="project" value="TreeGrafter"/>
</dbReference>
<organism evidence="3 4">
    <name type="scientific">Solimonas marina</name>
    <dbReference type="NCBI Taxonomy" id="2714601"/>
    <lineage>
        <taxon>Bacteria</taxon>
        <taxon>Pseudomonadati</taxon>
        <taxon>Pseudomonadota</taxon>
        <taxon>Gammaproteobacteria</taxon>
        <taxon>Nevskiales</taxon>
        <taxon>Nevskiaceae</taxon>
        <taxon>Solimonas</taxon>
    </lineage>
</organism>
<dbReference type="PANTHER" id="PTHR40278:SF2">
    <property type="entry name" value="TYPE IV PILUS INNER MEMBRANE COMPONENT PILN"/>
    <property type="match status" value="1"/>
</dbReference>